<dbReference type="SMART" id="SM00014">
    <property type="entry name" value="acidPPc"/>
    <property type="match status" value="1"/>
</dbReference>
<protein>
    <submittedName>
        <fullName evidence="2">Phosphatase PAP2 family protein</fullName>
    </submittedName>
</protein>
<accession>A0ABT3W5L2</accession>
<dbReference type="Proteomes" id="UP001165648">
    <property type="component" value="Unassembled WGS sequence"/>
</dbReference>
<sequence>MMLFAAMAGYAGFITGHHHLPHKSSLLPPPPAFGSPEAETDKQIYITTQRLVGSPRWQQAVEDAKLNDEETVQAFVNVEQLHLSPVEKEALIQRLRAVQAMARHAMGGEKYIWQRRRPFIDYGGQSCVIDIQRFLTSWSYPSGHTVRAYALALTLSKLYPEHRSAFLAKAHQFAESRVICGMHWASDIKAGEAFATRLMETVAP</sequence>
<proteinExistence type="predicted"/>
<dbReference type="RefSeq" id="WP_266106368.1">
    <property type="nucleotide sequence ID" value="NZ_JANIDW010000001.1"/>
</dbReference>
<dbReference type="Pfam" id="PF01569">
    <property type="entry name" value="PAP2"/>
    <property type="match status" value="1"/>
</dbReference>
<dbReference type="CDD" id="cd03397">
    <property type="entry name" value="PAP2_acid_phosphatase"/>
    <property type="match status" value="1"/>
</dbReference>
<comment type="caution">
    <text evidence="2">The sequence shown here is derived from an EMBL/GenBank/DDBJ whole genome shotgun (WGS) entry which is preliminary data.</text>
</comment>
<dbReference type="InterPro" id="IPR036938">
    <property type="entry name" value="PAP2/HPO_sf"/>
</dbReference>
<dbReference type="Gene3D" id="1.20.144.10">
    <property type="entry name" value="Phosphatidic acid phosphatase type 2/haloperoxidase"/>
    <property type="match status" value="1"/>
</dbReference>
<reference evidence="2 3" key="1">
    <citation type="submission" date="2022-07" db="EMBL/GenBank/DDBJ databases">
        <title>Bombella genomes.</title>
        <authorList>
            <person name="Harer L."/>
            <person name="Styblova S."/>
            <person name="Ehrmann M."/>
        </authorList>
    </citation>
    <scope>NUCLEOTIDE SEQUENCE [LARGE SCALE GENOMIC DNA]</scope>
    <source>
        <strain evidence="2 3">TMW 2.2558</strain>
    </source>
</reference>
<dbReference type="PIRSF" id="PIRSF000897">
    <property type="entry name" value="Acid_Ptase_ClsA"/>
    <property type="match status" value="1"/>
</dbReference>
<evidence type="ECO:0000313" key="3">
    <source>
        <dbReference type="Proteomes" id="UP001165648"/>
    </source>
</evidence>
<dbReference type="SUPFAM" id="SSF48317">
    <property type="entry name" value="Acid phosphatase/Vanadium-dependent haloperoxidase"/>
    <property type="match status" value="1"/>
</dbReference>
<gene>
    <name evidence="2" type="ORF">NQF64_02640</name>
</gene>
<evidence type="ECO:0000259" key="1">
    <source>
        <dbReference type="SMART" id="SM00014"/>
    </source>
</evidence>
<dbReference type="PRINTS" id="PR00483">
    <property type="entry name" value="BACPHPHTASE"/>
</dbReference>
<dbReference type="EMBL" id="JANIDW010000001">
    <property type="protein sequence ID" value="MCX5614146.1"/>
    <property type="molecule type" value="Genomic_DNA"/>
</dbReference>
<dbReference type="InterPro" id="IPR000326">
    <property type="entry name" value="PAP2/HPO"/>
</dbReference>
<name>A0ABT3W5L2_9PROT</name>
<feature type="domain" description="Phosphatidic acid phosphatase type 2/haloperoxidase" evidence="1">
    <location>
        <begin position="92"/>
        <end position="203"/>
    </location>
</feature>
<dbReference type="InterPro" id="IPR001011">
    <property type="entry name" value="Acid_Pase_classA_bac"/>
</dbReference>
<evidence type="ECO:0000313" key="2">
    <source>
        <dbReference type="EMBL" id="MCX5614146.1"/>
    </source>
</evidence>
<organism evidence="2 3">
    <name type="scientific">Bombella saccharophila</name>
    <dbReference type="NCBI Taxonomy" id="2967338"/>
    <lineage>
        <taxon>Bacteria</taxon>
        <taxon>Pseudomonadati</taxon>
        <taxon>Pseudomonadota</taxon>
        <taxon>Alphaproteobacteria</taxon>
        <taxon>Acetobacterales</taxon>
        <taxon>Acetobacteraceae</taxon>
        <taxon>Bombella</taxon>
    </lineage>
</organism>
<keyword evidence="3" id="KW-1185">Reference proteome</keyword>